<dbReference type="InterPro" id="IPR026575">
    <property type="entry name" value="GpdQ/CpdA-like"/>
</dbReference>
<keyword evidence="7" id="KW-1185">Reference proteome</keyword>
<dbReference type="InterPro" id="IPR004843">
    <property type="entry name" value="Calcineurin-like_PHP"/>
</dbReference>
<dbReference type="Gene3D" id="3.30.750.180">
    <property type="entry name" value="GpdQ, beta-strand dimerisation domain"/>
    <property type="match status" value="1"/>
</dbReference>
<comment type="caution">
    <text evidence="6">The sequence shown here is derived from an EMBL/GenBank/DDBJ whole genome shotgun (WGS) entry which is preliminary data.</text>
</comment>
<feature type="domain" description="Calcineurin-like phosphoesterase" evidence="5">
    <location>
        <begin position="1"/>
        <end position="199"/>
    </location>
</feature>
<proteinExistence type="inferred from homology"/>
<dbReference type="PANTHER" id="PTHR42988:SF2">
    <property type="entry name" value="CYCLIC NUCLEOTIDE PHOSPHODIESTERASE CBUA0032-RELATED"/>
    <property type="match status" value="1"/>
</dbReference>
<dbReference type="Pfam" id="PF00149">
    <property type="entry name" value="Metallophos"/>
    <property type="match status" value="1"/>
</dbReference>
<dbReference type="InterPro" id="IPR050884">
    <property type="entry name" value="CNP_phosphodiesterase-III"/>
</dbReference>
<dbReference type="Proteomes" id="UP001596053">
    <property type="component" value="Unassembled WGS sequence"/>
</dbReference>
<protein>
    <submittedName>
        <fullName evidence="6">Phosphodiesterase</fullName>
    </submittedName>
</protein>
<dbReference type="PANTHER" id="PTHR42988">
    <property type="entry name" value="PHOSPHOHYDROLASE"/>
    <property type="match status" value="1"/>
</dbReference>
<dbReference type="Gene3D" id="3.60.21.40">
    <property type="entry name" value="GpdQ, catalytic alpha/beta sandwich domain"/>
    <property type="match status" value="1"/>
</dbReference>
<evidence type="ECO:0000259" key="5">
    <source>
        <dbReference type="Pfam" id="PF00149"/>
    </source>
</evidence>
<evidence type="ECO:0000313" key="7">
    <source>
        <dbReference type="Proteomes" id="UP001596053"/>
    </source>
</evidence>
<gene>
    <name evidence="6" type="ORF">ACFPOB_16930</name>
</gene>
<evidence type="ECO:0000256" key="2">
    <source>
        <dbReference type="ARBA" id="ARBA00022801"/>
    </source>
</evidence>
<evidence type="ECO:0000256" key="3">
    <source>
        <dbReference type="ARBA" id="ARBA00023004"/>
    </source>
</evidence>
<accession>A0ABW0ISF5</accession>
<keyword evidence="2" id="KW-0378">Hydrolase</keyword>
<keyword evidence="1" id="KW-0479">Metal-binding</keyword>
<dbReference type="RefSeq" id="WP_377799582.1">
    <property type="nucleotide sequence ID" value="NZ_JBHSLW010000028.1"/>
</dbReference>
<dbReference type="EMBL" id="JBHSLW010000028">
    <property type="protein sequence ID" value="MFC5421243.1"/>
    <property type="molecule type" value="Genomic_DNA"/>
</dbReference>
<name>A0ABW0ISF5_9HYPH</name>
<sequence>MLIAHLSDLHICPPGRLALKVSDTIGMTQRAFDAVAALPVRPDILVITGDLTESGLPEEYALVRSMLGKLGLPTLLIPGNHDVREPMIAGLDLGPHADISGGFIQFKADLGPFRLIGLDTLLPGSSSGAICDARLDFLERALAEAEGRPVLVFTHHPPFSCGLGYMDAVMLKDGAARLTEIVARHPNIERVLSGHHHRPVQVRYAGTIGQVVPGVAHQVILDLTPGAEARFLMEPPAFMLHMGRPGTGLISHTAYVGAFEGPYPFSLGKE</sequence>
<keyword evidence="3" id="KW-0408">Iron</keyword>
<reference evidence="7" key="1">
    <citation type="journal article" date="2019" name="Int. J. Syst. Evol. Microbiol.">
        <title>The Global Catalogue of Microorganisms (GCM) 10K type strain sequencing project: providing services to taxonomists for standard genome sequencing and annotation.</title>
        <authorList>
            <consortium name="The Broad Institute Genomics Platform"/>
            <consortium name="The Broad Institute Genome Sequencing Center for Infectious Disease"/>
            <person name="Wu L."/>
            <person name="Ma J."/>
        </authorList>
    </citation>
    <scope>NUCLEOTIDE SEQUENCE [LARGE SCALE GENOMIC DNA]</scope>
    <source>
        <strain evidence="7">NCAIM B.01391</strain>
    </source>
</reference>
<dbReference type="InterPro" id="IPR029052">
    <property type="entry name" value="Metallo-depent_PP-like"/>
</dbReference>
<comment type="similarity">
    <text evidence="4">Belongs to the cyclic nucleotide phosphodiesterase class-III family.</text>
</comment>
<dbReference type="InterPro" id="IPR042283">
    <property type="entry name" value="GpdQ_catalytic"/>
</dbReference>
<evidence type="ECO:0000256" key="4">
    <source>
        <dbReference type="ARBA" id="ARBA00025742"/>
    </source>
</evidence>
<dbReference type="InterPro" id="IPR042281">
    <property type="entry name" value="GpdQ_beta-strand"/>
</dbReference>
<dbReference type="SUPFAM" id="SSF56300">
    <property type="entry name" value="Metallo-dependent phosphatases"/>
    <property type="match status" value="1"/>
</dbReference>
<organism evidence="6 7">
    <name type="scientific">Bosea eneae</name>
    <dbReference type="NCBI Taxonomy" id="151454"/>
    <lineage>
        <taxon>Bacteria</taxon>
        <taxon>Pseudomonadati</taxon>
        <taxon>Pseudomonadota</taxon>
        <taxon>Alphaproteobacteria</taxon>
        <taxon>Hyphomicrobiales</taxon>
        <taxon>Boseaceae</taxon>
        <taxon>Bosea</taxon>
    </lineage>
</organism>
<dbReference type="CDD" id="cd07402">
    <property type="entry name" value="MPP_GpdQ"/>
    <property type="match status" value="1"/>
</dbReference>
<evidence type="ECO:0000313" key="6">
    <source>
        <dbReference type="EMBL" id="MFC5421243.1"/>
    </source>
</evidence>
<evidence type="ECO:0000256" key="1">
    <source>
        <dbReference type="ARBA" id="ARBA00022723"/>
    </source>
</evidence>